<feature type="signal peptide" evidence="7">
    <location>
        <begin position="1"/>
        <end position="17"/>
    </location>
</feature>
<keyword evidence="2 6" id="KW-0812">Transmembrane</keyword>
<dbReference type="Ensembl" id="ENSCCNT00000023429.1">
    <property type="protein sequence ID" value="ENSCCNP00000017994.1"/>
    <property type="gene ID" value="ENSCCNG00000018247.1"/>
</dbReference>
<gene>
    <name evidence="9" type="primary">LOC109695183</name>
</gene>
<keyword evidence="7" id="KW-0732">Signal</keyword>
<evidence type="ECO:0000259" key="8">
    <source>
        <dbReference type="SMART" id="SM00409"/>
    </source>
</evidence>
<dbReference type="InterPro" id="IPR013106">
    <property type="entry name" value="Ig_V-set"/>
</dbReference>
<sequence length="292" mass="32635">MEWVLMLLLLSLTPVQAGNSAGFTPKNLAEVKQEKHLSGFKGGSIQIPFSFSYPWELAMDPQVRIFWRWKHFHGEFIYNTTPSFTHKDFWDRLSLNWTKGRNSGFLSIQNLRKKDETTYFCRVQLNTLRDGQQMWQSIEGTTLTVTNDPMTTVKTTTSVASETITVGLKVTAGEKSSESQPLSLGAVVGMAVAIAVLVTGILGLMVFLRWKRRKGQSTKAQNPARELFQNTEEKHENTGHKGQHTDPKANTKDDGIIYASLTLSDSTSPGPPPCSTLPRNPQEDTLYSILKA</sequence>
<feature type="domain" description="Immunoglobulin" evidence="8">
    <location>
        <begin position="34"/>
        <end position="146"/>
    </location>
</feature>
<comment type="subcellular location">
    <subcellularLocation>
        <location evidence="1">Membrane</location>
        <topology evidence="1">Single-pass membrane protein</topology>
    </subcellularLocation>
</comment>
<feature type="transmembrane region" description="Helical" evidence="6">
    <location>
        <begin position="184"/>
        <end position="208"/>
    </location>
</feature>
<dbReference type="GO" id="GO:0042288">
    <property type="term" value="F:MHC class I protein binding"/>
    <property type="evidence" value="ECO:0007669"/>
    <property type="project" value="TreeGrafter"/>
</dbReference>
<dbReference type="InterPro" id="IPR003599">
    <property type="entry name" value="Ig_sub"/>
</dbReference>
<accession>A0A8C0X4Z0</accession>
<keyword evidence="3 6" id="KW-1133">Transmembrane helix</keyword>
<dbReference type="InterPro" id="IPR036179">
    <property type="entry name" value="Ig-like_dom_sf"/>
</dbReference>
<dbReference type="PANTHER" id="PTHR15549:SF26">
    <property type="entry name" value="AXIAL BUDDING PATTERN PROTEIN 2-RELATED"/>
    <property type="match status" value="1"/>
</dbReference>
<evidence type="ECO:0000256" key="1">
    <source>
        <dbReference type="ARBA" id="ARBA00004167"/>
    </source>
</evidence>
<keyword evidence="4 6" id="KW-0472">Membrane</keyword>
<dbReference type="InterPro" id="IPR013783">
    <property type="entry name" value="Ig-like_fold"/>
</dbReference>
<dbReference type="Gene3D" id="2.60.40.10">
    <property type="entry name" value="Immunoglobulins"/>
    <property type="match status" value="1"/>
</dbReference>
<evidence type="ECO:0000256" key="3">
    <source>
        <dbReference type="ARBA" id="ARBA00022989"/>
    </source>
</evidence>
<evidence type="ECO:0000256" key="6">
    <source>
        <dbReference type="SAM" id="Phobius"/>
    </source>
</evidence>
<feature type="compositionally biased region" description="Basic and acidic residues" evidence="5">
    <location>
        <begin position="231"/>
        <end position="255"/>
    </location>
</feature>
<evidence type="ECO:0000256" key="5">
    <source>
        <dbReference type="SAM" id="MobiDB-lite"/>
    </source>
</evidence>
<dbReference type="GO" id="GO:0071944">
    <property type="term" value="C:cell periphery"/>
    <property type="evidence" value="ECO:0007669"/>
    <property type="project" value="UniProtKB-ARBA"/>
</dbReference>
<dbReference type="SUPFAM" id="SSF48726">
    <property type="entry name" value="Immunoglobulin"/>
    <property type="match status" value="1"/>
</dbReference>
<evidence type="ECO:0000256" key="4">
    <source>
        <dbReference type="ARBA" id="ARBA00023136"/>
    </source>
</evidence>
<dbReference type="SMART" id="SM00409">
    <property type="entry name" value="IG"/>
    <property type="match status" value="1"/>
</dbReference>
<dbReference type="GO" id="GO:0016020">
    <property type="term" value="C:membrane"/>
    <property type="evidence" value="ECO:0007669"/>
    <property type="project" value="UniProtKB-SubCell"/>
</dbReference>
<reference evidence="9" key="1">
    <citation type="submission" date="2023-09" db="UniProtKB">
        <authorList>
            <consortium name="Ensembl"/>
        </authorList>
    </citation>
    <scope>IDENTIFICATION</scope>
</reference>
<dbReference type="InterPro" id="IPR051694">
    <property type="entry name" value="Immunoregulatory_rcpt-like"/>
</dbReference>
<feature type="chain" id="PRO_5034388091" description="Immunoglobulin domain-containing protein" evidence="7">
    <location>
        <begin position="18"/>
        <end position="292"/>
    </location>
</feature>
<protein>
    <recommendedName>
        <fullName evidence="8">Immunoglobulin domain-containing protein</fullName>
    </recommendedName>
</protein>
<name>A0A8C0X4Z0_CASCN</name>
<evidence type="ECO:0000256" key="2">
    <source>
        <dbReference type="ARBA" id="ARBA00022692"/>
    </source>
</evidence>
<dbReference type="Pfam" id="PF07686">
    <property type="entry name" value="V-set"/>
    <property type="match status" value="1"/>
</dbReference>
<organism evidence="9">
    <name type="scientific">Castor canadensis</name>
    <name type="common">American beaver</name>
    <dbReference type="NCBI Taxonomy" id="51338"/>
    <lineage>
        <taxon>Eukaryota</taxon>
        <taxon>Metazoa</taxon>
        <taxon>Chordata</taxon>
        <taxon>Craniata</taxon>
        <taxon>Vertebrata</taxon>
        <taxon>Euteleostomi</taxon>
        <taxon>Mammalia</taxon>
        <taxon>Eutheria</taxon>
        <taxon>Euarchontoglires</taxon>
        <taxon>Glires</taxon>
        <taxon>Rodentia</taxon>
        <taxon>Castorimorpha</taxon>
        <taxon>Castoridae</taxon>
        <taxon>Castor</taxon>
    </lineage>
</organism>
<evidence type="ECO:0000313" key="9">
    <source>
        <dbReference type="Ensembl" id="ENSCCNP00000017994.1"/>
    </source>
</evidence>
<dbReference type="AlphaFoldDB" id="A0A8C0X4Z0"/>
<evidence type="ECO:0000256" key="7">
    <source>
        <dbReference type="SAM" id="SignalP"/>
    </source>
</evidence>
<feature type="region of interest" description="Disordered" evidence="5">
    <location>
        <begin position="215"/>
        <end position="284"/>
    </location>
</feature>
<dbReference type="PANTHER" id="PTHR15549">
    <property type="entry name" value="PAIRED IMMUNOGLOBULIN-LIKE TYPE 2 RECEPTOR"/>
    <property type="match status" value="1"/>
</dbReference>
<proteinExistence type="predicted"/>